<feature type="compositionally biased region" description="Basic and acidic residues" evidence="6">
    <location>
        <begin position="446"/>
        <end position="460"/>
    </location>
</feature>
<evidence type="ECO:0000256" key="3">
    <source>
        <dbReference type="ARBA" id="ARBA00022630"/>
    </source>
</evidence>
<feature type="domain" description="FAD dependent oxidoreductase" evidence="7">
    <location>
        <begin position="8"/>
        <end position="404"/>
    </location>
</feature>
<comment type="similarity">
    <text evidence="2">Belongs to the MSOX/MTOX family.</text>
</comment>
<dbReference type="GO" id="GO:0050660">
    <property type="term" value="F:flavin adenine dinucleotide binding"/>
    <property type="evidence" value="ECO:0007669"/>
    <property type="project" value="InterPro"/>
</dbReference>
<dbReference type="GO" id="GO:0008115">
    <property type="term" value="F:sarcosine oxidase activity"/>
    <property type="evidence" value="ECO:0007669"/>
    <property type="project" value="TreeGrafter"/>
</dbReference>
<dbReference type="InterPro" id="IPR036188">
    <property type="entry name" value="FAD/NAD-bd_sf"/>
</dbReference>
<evidence type="ECO:0000256" key="4">
    <source>
        <dbReference type="ARBA" id="ARBA00022827"/>
    </source>
</evidence>
<accession>A0A9P7YX22</accession>
<dbReference type="InterPro" id="IPR045170">
    <property type="entry name" value="MTOX"/>
</dbReference>
<evidence type="ECO:0000256" key="2">
    <source>
        <dbReference type="ARBA" id="ARBA00010989"/>
    </source>
</evidence>
<evidence type="ECO:0000256" key="5">
    <source>
        <dbReference type="ARBA" id="ARBA00023002"/>
    </source>
</evidence>
<evidence type="ECO:0000259" key="7">
    <source>
        <dbReference type="Pfam" id="PF01266"/>
    </source>
</evidence>
<protein>
    <submittedName>
        <fullName evidence="8">FAD dependent oxidoreductase</fullName>
    </submittedName>
</protein>
<dbReference type="AlphaFoldDB" id="A0A9P7YX22"/>
<keyword evidence="9" id="KW-1185">Reference proteome</keyword>
<dbReference type="Pfam" id="PF01266">
    <property type="entry name" value="DAO"/>
    <property type="match status" value="1"/>
</dbReference>
<evidence type="ECO:0000313" key="8">
    <source>
        <dbReference type="EMBL" id="KAG9240830.1"/>
    </source>
</evidence>
<comment type="caution">
    <text evidence="8">The sequence shown here is derived from an EMBL/GenBank/DDBJ whole genome shotgun (WGS) entry which is preliminary data.</text>
</comment>
<dbReference type="PANTHER" id="PTHR10961">
    <property type="entry name" value="PEROXISOMAL SARCOSINE OXIDASE"/>
    <property type="match status" value="1"/>
</dbReference>
<keyword evidence="5" id="KW-0560">Oxidoreductase</keyword>
<dbReference type="SUPFAM" id="SSF51905">
    <property type="entry name" value="FAD/NAD(P)-binding domain"/>
    <property type="match status" value="1"/>
</dbReference>
<dbReference type="GO" id="GO:0004657">
    <property type="term" value="F:proline dehydrogenase activity"/>
    <property type="evidence" value="ECO:0007669"/>
    <property type="project" value="TreeGrafter"/>
</dbReference>
<dbReference type="InterPro" id="IPR006076">
    <property type="entry name" value="FAD-dep_OxRdtase"/>
</dbReference>
<name>A0A9P7YX22_9HELO</name>
<sequence>MPEVPSSILIVGSGVFGLSTAYAFTQRPEYANTKITVIDRSPFPSPDGSSIDTSRIIRADYSDPAYAAFAAEAQTTWRKTSPHDLGGEGRYIESGLVLVCNEGMNPYVKESFENVRTMCGYEGAVHELPDRSAIEKAVKTGGGSGNWGYLTQLLLCEIELTDLDQRSGWADAQASMIFLHHLASSTNRITFLIGTATSLIFSPSSSVLGVNLSPSQQLHADLTILATGAWTPSLIDLRGRATATGQTLCYLPLTSLEQASLSSMPIFFNMSDGCFIIPPRNQILKVARHAYGYSNPVTIRNPSPPSTAAYEKQITISLPRTTWDEPQQLVPSEGIAASRTALISMIPSLSTRAFTSARMCWYTDTPTGDFLITHHPSHSGLFLATGGSGHGFKFLPVIGERIVDAVGGTLETPLRERWRWRSDEEIEGLNGDCEDGSRSGQPGLVLREEMERDAKKGSKS</sequence>
<keyword evidence="4" id="KW-0274">FAD</keyword>
<proteinExistence type="inferred from homology"/>
<feature type="region of interest" description="Disordered" evidence="6">
    <location>
        <begin position="426"/>
        <end position="460"/>
    </location>
</feature>
<dbReference type="Proteomes" id="UP000887226">
    <property type="component" value="Unassembled WGS sequence"/>
</dbReference>
<dbReference type="OrthoDB" id="2219495at2759"/>
<organism evidence="8 9">
    <name type="scientific">Calycina marina</name>
    <dbReference type="NCBI Taxonomy" id="1763456"/>
    <lineage>
        <taxon>Eukaryota</taxon>
        <taxon>Fungi</taxon>
        <taxon>Dikarya</taxon>
        <taxon>Ascomycota</taxon>
        <taxon>Pezizomycotina</taxon>
        <taxon>Leotiomycetes</taxon>
        <taxon>Helotiales</taxon>
        <taxon>Pezizellaceae</taxon>
        <taxon>Calycina</taxon>
    </lineage>
</organism>
<evidence type="ECO:0000313" key="9">
    <source>
        <dbReference type="Proteomes" id="UP000887226"/>
    </source>
</evidence>
<evidence type="ECO:0000256" key="1">
    <source>
        <dbReference type="ARBA" id="ARBA00001974"/>
    </source>
</evidence>
<dbReference type="Gene3D" id="3.50.50.60">
    <property type="entry name" value="FAD/NAD(P)-binding domain"/>
    <property type="match status" value="1"/>
</dbReference>
<dbReference type="EMBL" id="MU254333">
    <property type="protein sequence ID" value="KAG9240830.1"/>
    <property type="molecule type" value="Genomic_DNA"/>
</dbReference>
<dbReference type="Gene3D" id="3.30.9.10">
    <property type="entry name" value="D-Amino Acid Oxidase, subunit A, domain 2"/>
    <property type="match status" value="1"/>
</dbReference>
<dbReference type="PANTHER" id="PTHR10961:SF46">
    <property type="entry name" value="PEROXISOMAL SARCOSINE OXIDASE"/>
    <property type="match status" value="1"/>
</dbReference>
<keyword evidence="3" id="KW-0285">Flavoprotein</keyword>
<comment type="cofactor">
    <cofactor evidence="1">
        <name>FAD</name>
        <dbReference type="ChEBI" id="CHEBI:57692"/>
    </cofactor>
</comment>
<reference evidence="8" key="1">
    <citation type="journal article" date="2021" name="IMA Fungus">
        <title>Genomic characterization of three marine fungi, including Emericellopsis atlantica sp. nov. with signatures of a generalist lifestyle and marine biomass degradation.</title>
        <authorList>
            <person name="Hagestad O.C."/>
            <person name="Hou L."/>
            <person name="Andersen J.H."/>
            <person name="Hansen E.H."/>
            <person name="Altermark B."/>
            <person name="Li C."/>
            <person name="Kuhnert E."/>
            <person name="Cox R.J."/>
            <person name="Crous P.W."/>
            <person name="Spatafora J.W."/>
            <person name="Lail K."/>
            <person name="Amirebrahimi M."/>
            <person name="Lipzen A."/>
            <person name="Pangilinan J."/>
            <person name="Andreopoulos W."/>
            <person name="Hayes R.D."/>
            <person name="Ng V."/>
            <person name="Grigoriev I.V."/>
            <person name="Jackson S.A."/>
            <person name="Sutton T.D.S."/>
            <person name="Dobson A.D.W."/>
            <person name="Rama T."/>
        </authorList>
    </citation>
    <scope>NUCLEOTIDE SEQUENCE</scope>
    <source>
        <strain evidence="8">TRa3180A</strain>
    </source>
</reference>
<evidence type="ECO:0000256" key="6">
    <source>
        <dbReference type="SAM" id="MobiDB-lite"/>
    </source>
</evidence>
<gene>
    <name evidence="8" type="ORF">BJ878DRAFT_578733</name>
</gene>
<dbReference type="GO" id="GO:0050031">
    <property type="term" value="F:L-pipecolate oxidase activity"/>
    <property type="evidence" value="ECO:0007669"/>
    <property type="project" value="TreeGrafter"/>
</dbReference>